<gene>
    <name evidence="6" type="ORF">C8P68_101860</name>
</gene>
<dbReference type="GO" id="GO:0000976">
    <property type="term" value="F:transcription cis-regulatory region binding"/>
    <property type="evidence" value="ECO:0007669"/>
    <property type="project" value="TreeGrafter"/>
</dbReference>
<dbReference type="Pfam" id="PF03466">
    <property type="entry name" value="LysR_substrate"/>
    <property type="match status" value="1"/>
</dbReference>
<dbReference type="PRINTS" id="PR00039">
    <property type="entry name" value="HTHLYSR"/>
</dbReference>
<name>A0A2T5JGQ2_9SPHI</name>
<dbReference type="RefSeq" id="WP_107826997.1">
    <property type="nucleotide sequence ID" value="NZ_CP160205.1"/>
</dbReference>
<dbReference type="EMBL" id="QAOQ01000001">
    <property type="protein sequence ID" value="PTR01623.1"/>
    <property type="molecule type" value="Genomic_DNA"/>
</dbReference>
<dbReference type="Gene3D" id="1.10.10.10">
    <property type="entry name" value="Winged helix-like DNA-binding domain superfamily/Winged helix DNA-binding domain"/>
    <property type="match status" value="1"/>
</dbReference>
<dbReference type="AlphaFoldDB" id="A0A2T5JGQ2"/>
<organism evidence="6 7">
    <name type="scientific">Mucilaginibacter yixingensis</name>
    <dbReference type="NCBI Taxonomy" id="1295612"/>
    <lineage>
        <taxon>Bacteria</taxon>
        <taxon>Pseudomonadati</taxon>
        <taxon>Bacteroidota</taxon>
        <taxon>Sphingobacteriia</taxon>
        <taxon>Sphingobacteriales</taxon>
        <taxon>Sphingobacteriaceae</taxon>
        <taxon>Mucilaginibacter</taxon>
    </lineage>
</organism>
<dbReference type="SUPFAM" id="SSF53850">
    <property type="entry name" value="Periplasmic binding protein-like II"/>
    <property type="match status" value="1"/>
</dbReference>
<keyword evidence="4" id="KW-0804">Transcription</keyword>
<sequence length="299" mass="33966">MLDFRLKVFYTVAKRLNFTRAAAELFITQPAVTKHIRELEAQYGASLFERSGNKKITLTPAGEAMLPYAEQLLKTYRELEYSMSLLTQQHKGQLRIGASTTVAQYIIPPVLAQFHQKFKDIQVQLVTGNTEDIEQALINKEIELGLIEGISRNPQIRYEEYLQDELVLTCAASNRTVKKDTIKPEELQNYPLLIREHGSGTLETITHALKPHGLTLQNLQIEMQLGSTEAIKAYLLHSNCLAFISIHAILKELKNNECRVIDVKGLTIARPFSFIQLHGQPTALTEFFVRFAHAYQTNQ</sequence>
<proteinExistence type="inferred from homology"/>
<evidence type="ECO:0000256" key="4">
    <source>
        <dbReference type="ARBA" id="ARBA00023163"/>
    </source>
</evidence>
<dbReference type="OrthoDB" id="9785745at2"/>
<dbReference type="PROSITE" id="PS50931">
    <property type="entry name" value="HTH_LYSR"/>
    <property type="match status" value="1"/>
</dbReference>
<evidence type="ECO:0000259" key="5">
    <source>
        <dbReference type="PROSITE" id="PS50931"/>
    </source>
</evidence>
<protein>
    <submittedName>
        <fullName evidence="6">DNA-binding transcriptional LysR family regulator</fullName>
    </submittedName>
</protein>
<dbReference type="InterPro" id="IPR005119">
    <property type="entry name" value="LysR_subst-bd"/>
</dbReference>
<dbReference type="InterPro" id="IPR000847">
    <property type="entry name" value="LysR_HTH_N"/>
</dbReference>
<dbReference type="CDD" id="cd08420">
    <property type="entry name" value="PBP2_CysL_like"/>
    <property type="match status" value="1"/>
</dbReference>
<dbReference type="SUPFAM" id="SSF46785">
    <property type="entry name" value="Winged helix' DNA-binding domain"/>
    <property type="match status" value="1"/>
</dbReference>
<dbReference type="PANTHER" id="PTHR30126">
    <property type="entry name" value="HTH-TYPE TRANSCRIPTIONAL REGULATOR"/>
    <property type="match status" value="1"/>
</dbReference>
<dbReference type="InterPro" id="IPR036390">
    <property type="entry name" value="WH_DNA-bd_sf"/>
</dbReference>
<comment type="similarity">
    <text evidence="1">Belongs to the LysR transcriptional regulatory family.</text>
</comment>
<dbReference type="Gene3D" id="3.40.190.290">
    <property type="match status" value="1"/>
</dbReference>
<dbReference type="Proteomes" id="UP000244168">
    <property type="component" value="Unassembled WGS sequence"/>
</dbReference>
<dbReference type="PANTHER" id="PTHR30126:SF39">
    <property type="entry name" value="HTH-TYPE TRANSCRIPTIONAL REGULATOR CYSL"/>
    <property type="match status" value="1"/>
</dbReference>
<evidence type="ECO:0000256" key="1">
    <source>
        <dbReference type="ARBA" id="ARBA00009437"/>
    </source>
</evidence>
<keyword evidence="2" id="KW-0805">Transcription regulation</keyword>
<dbReference type="Pfam" id="PF00126">
    <property type="entry name" value="HTH_1"/>
    <property type="match status" value="1"/>
</dbReference>
<feature type="domain" description="HTH lysR-type" evidence="5">
    <location>
        <begin position="1"/>
        <end position="59"/>
    </location>
</feature>
<accession>A0A2T5JGQ2</accession>
<evidence type="ECO:0000256" key="3">
    <source>
        <dbReference type="ARBA" id="ARBA00023125"/>
    </source>
</evidence>
<keyword evidence="3 6" id="KW-0238">DNA-binding</keyword>
<comment type="caution">
    <text evidence="6">The sequence shown here is derived from an EMBL/GenBank/DDBJ whole genome shotgun (WGS) entry which is preliminary data.</text>
</comment>
<dbReference type="FunFam" id="1.10.10.10:FF:000001">
    <property type="entry name" value="LysR family transcriptional regulator"/>
    <property type="match status" value="1"/>
</dbReference>
<reference evidence="6 7" key="1">
    <citation type="submission" date="2018-04" db="EMBL/GenBank/DDBJ databases">
        <title>Genomic Encyclopedia of Archaeal and Bacterial Type Strains, Phase II (KMG-II): from individual species to whole genera.</title>
        <authorList>
            <person name="Goeker M."/>
        </authorList>
    </citation>
    <scope>NUCLEOTIDE SEQUENCE [LARGE SCALE GENOMIC DNA]</scope>
    <source>
        <strain evidence="6 7">DSM 26809</strain>
    </source>
</reference>
<keyword evidence="7" id="KW-1185">Reference proteome</keyword>
<dbReference type="GO" id="GO:0003700">
    <property type="term" value="F:DNA-binding transcription factor activity"/>
    <property type="evidence" value="ECO:0007669"/>
    <property type="project" value="InterPro"/>
</dbReference>
<evidence type="ECO:0000256" key="2">
    <source>
        <dbReference type="ARBA" id="ARBA00023015"/>
    </source>
</evidence>
<dbReference type="InterPro" id="IPR036388">
    <property type="entry name" value="WH-like_DNA-bd_sf"/>
</dbReference>
<evidence type="ECO:0000313" key="6">
    <source>
        <dbReference type="EMBL" id="PTR01623.1"/>
    </source>
</evidence>
<evidence type="ECO:0000313" key="7">
    <source>
        <dbReference type="Proteomes" id="UP000244168"/>
    </source>
</evidence>